<evidence type="ECO:0000313" key="1">
    <source>
        <dbReference type="EMBL" id="SPF31761.1"/>
    </source>
</evidence>
<accession>A0A2U3JWK7</accession>
<name>A0A2U3JWK7_9FIRM</name>
<sequence>MRDRSGGWAKARLKRNAMSISKPATIIEAKRISVLAKG</sequence>
<dbReference type="AlphaFoldDB" id="A0A2U3JWK7"/>
<protein>
    <submittedName>
        <fullName evidence="1">Uncharacterized protein</fullName>
    </submittedName>
</protein>
<reference evidence="2" key="1">
    <citation type="submission" date="2018-02" db="EMBL/GenBank/DDBJ databases">
        <authorList>
            <person name="Hausmann B."/>
        </authorList>
    </citation>
    <scope>NUCLEOTIDE SEQUENCE [LARGE SCALE GENOMIC DNA]</scope>
    <source>
        <strain evidence="2">Peat soil MAG SbF1</strain>
    </source>
</reference>
<gene>
    <name evidence="1" type="ORF">SBF1_1030014</name>
</gene>
<dbReference type="Proteomes" id="UP000238916">
    <property type="component" value="Unassembled WGS sequence"/>
</dbReference>
<proteinExistence type="predicted"/>
<organism evidence="1 2">
    <name type="scientific">Candidatus Desulfosporosinus infrequens</name>
    <dbReference type="NCBI Taxonomy" id="2043169"/>
    <lineage>
        <taxon>Bacteria</taxon>
        <taxon>Bacillati</taxon>
        <taxon>Bacillota</taxon>
        <taxon>Clostridia</taxon>
        <taxon>Eubacteriales</taxon>
        <taxon>Desulfitobacteriaceae</taxon>
        <taxon>Desulfosporosinus</taxon>
    </lineage>
</organism>
<dbReference type="EMBL" id="OMOF01000006">
    <property type="protein sequence ID" value="SPF31761.1"/>
    <property type="molecule type" value="Genomic_DNA"/>
</dbReference>
<evidence type="ECO:0000313" key="2">
    <source>
        <dbReference type="Proteomes" id="UP000238916"/>
    </source>
</evidence>